<sequence length="160" mass="18081">MPDIALARALHVLAVVLWIGGVGMVTMVLLPAIRRSQAPEQRFALFHVLEQRFARQARVTTLVAGASGFYMTWRLGAWDRFESPGFWWMHAMVLTWLVFTLMLFVVEPLFLERLLARRAAAAPEATYRLVEWLHRVLLILSLVTVAGAVAGSYGVNLFAW</sequence>
<evidence type="ECO:0000313" key="3">
    <source>
        <dbReference type="Proteomes" id="UP001165679"/>
    </source>
</evidence>
<reference evidence="2" key="1">
    <citation type="submission" date="2022-09" db="EMBL/GenBank/DDBJ databases">
        <title>Rhodovastum sp. nov. RN2-1 isolated from soil in Seongnam, South Korea.</title>
        <authorList>
            <person name="Le N.T."/>
        </authorList>
    </citation>
    <scope>NUCLEOTIDE SEQUENCE</scope>
    <source>
        <strain evidence="2">RN2-1</strain>
    </source>
</reference>
<keyword evidence="1" id="KW-0812">Transmembrane</keyword>
<name>A0AA42CFA7_9PROT</name>
<evidence type="ECO:0008006" key="4">
    <source>
        <dbReference type="Google" id="ProtNLM"/>
    </source>
</evidence>
<dbReference type="EMBL" id="JAPDNT010000018">
    <property type="protein sequence ID" value="MCW3476359.1"/>
    <property type="molecule type" value="Genomic_DNA"/>
</dbReference>
<keyword evidence="3" id="KW-1185">Reference proteome</keyword>
<keyword evidence="1" id="KW-1133">Transmembrane helix</keyword>
<dbReference type="Proteomes" id="UP001165679">
    <property type="component" value="Unassembled WGS sequence"/>
</dbReference>
<comment type="caution">
    <text evidence="2">The sequence shown here is derived from an EMBL/GenBank/DDBJ whole genome shotgun (WGS) entry which is preliminary data.</text>
</comment>
<evidence type="ECO:0000313" key="2">
    <source>
        <dbReference type="EMBL" id="MCW3476359.1"/>
    </source>
</evidence>
<keyword evidence="1" id="KW-0472">Membrane</keyword>
<dbReference type="RefSeq" id="WP_264715141.1">
    <property type="nucleotide sequence ID" value="NZ_JAPDNT010000018.1"/>
</dbReference>
<gene>
    <name evidence="2" type="ORF">OL599_17455</name>
</gene>
<reference evidence="2" key="2">
    <citation type="submission" date="2022-10" db="EMBL/GenBank/DDBJ databases">
        <authorList>
            <person name="Trinh H.N."/>
        </authorList>
    </citation>
    <scope>NUCLEOTIDE SEQUENCE</scope>
    <source>
        <strain evidence="2">RN2-1</strain>
    </source>
</reference>
<protein>
    <recommendedName>
        <fullName evidence="4">Copper resistance protein D domain-containing protein</fullName>
    </recommendedName>
</protein>
<dbReference type="AlphaFoldDB" id="A0AA42CFA7"/>
<feature type="transmembrane region" description="Helical" evidence="1">
    <location>
        <begin position="85"/>
        <end position="111"/>
    </location>
</feature>
<evidence type="ECO:0000256" key="1">
    <source>
        <dbReference type="SAM" id="Phobius"/>
    </source>
</evidence>
<feature type="transmembrane region" description="Helical" evidence="1">
    <location>
        <begin position="53"/>
        <end position="73"/>
    </location>
</feature>
<feature type="transmembrane region" description="Helical" evidence="1">
    <location>
        <begin position="12"/>
        <end position="33"/>
    </location>
</feature>
<feature type="transmembrane region" description="Helical" evidence="1">
    <location>
        <begin position="132"/>
        <end position="155"/>
    </location>
</feature>
<organism evidence="2 3">
    <name type="scientific">Limobrevibacterium gyesilva</name>
    <dbReference type="NCBI Taxonomy" id="2991712"/>
    <lineage>
        <taxon>Bacteria</taxon>
        <taxon>Pseudomonadati</taxon>
        <taxon>Pseudomonadota</taxon>
        <taxon>Alphaproteobacteria</taxon>
        <taxon>Acetobacterales</taxon>
        <taxon>Acetobacteraceae</taxon>
        <taxon>Limobrevibacterium</taxon>
    </lineage>
</organism>
<accession>A0AA42CFA7</accession>
<proteinExistence type="predicted"/>